<evidence type="ECO:0000256" key="4">
    <source>
        <dbReference type="ARBA" id="ARBA00022553"/>
    </source>
</evidence>
<dbReference type="PANTHER" id="PTHR42878:SF7">
    <property type="entry name" value="SENSOR HISTIDINE KINASE GLRK"/>
    <property type="match status" value="1"/>
</dbReference>
<keyword evidence="10" id="KW-0472">Membrane</keyword>
<keyword evidence="5" id="KW-0808">Transferase</keyword>
<dbReference type="CDD" id="cd00082">
    <property type="entry name" value="HisKA"/>
    <property type="match status" value="1"/>
</dbReference>
<dbReference type="InterPro" id="IPR036097">
    <property type="entry name" value="HisK_dim/P_sf"/>
</dbReference>
<comment type="subcellular location">
    <subcellularLocation>
        <location evidence="2">Membrane</location>
    </subcellularLocation>
</comment>
<evidence type="ECO:0000313" key="14">
    <source>
        <dbReference type="Proteomes" id="UP000321595"/>
    </source>
</evidence>
<evidence type="ECO:0000256" key="5">
    <source>
        <dbReference type="ARBA" id="ARBA00022679"/>
    </source>
</evidence>
<dbReference type="SMART" id="SM00387">
    <property type="entry name" value="HATPase_c"/>
    <property type="match status" value="1"/>
</dbReference>
<keyword evidence="4" id="KW-0597">Phosphoprotein</keyword>
<dbReference type="InterPro" id="IPR036890">
    <property type="entry name" value="HATPase_C_sf"/>
</dbReference>
<dbReference type="SMART" id="SM00304">
    <property type="entry name" value="HAMP"/>
    <property type="match status" value="1"/>
</dbReference>
<comment type="catalytic activity">
    <reaction evidence="1">
        <text>ATP + protein L-histidine = ADP + protein N-phospho-L-histidine.</text>
        <dbReference type="EC" id="2.7.13.3"/>
    </reaction>
</comment>
<dbReference type="Pfam" id="PF00512">
    <property type="entry name" value="HisKA"/>
    <property type="match status" value="1"/>
</dbReference>
<feature type="domain" description="HAMP" evidence="12">
    <location>
        <begin position="302"/>
        <end position="357"/>
    </location>
</feature>
<dbReference type="Gene3D" id="1.10.287.130">
    <property type="match status" value="1"/>
</dbReference>
<dbReference type="PROSITE" id="PS50885">
    <property type="entry name" value="HAMP"/>
    <property type="match status" value="1"/>
</dbReference>
<dbReference type="GO" id="GO:0000155">
    <property type="term" value="F:phosphorelay sensor kinase activity"/>
    <property type="evidence" value="ECO:0007669"/>
    <property type="project" value="InterPro"/>
</dbReference>
<organism evidence="13 14">
    <name type="scientific">Microvenator marinus</name>
    <dbReference type="NCBI Taxonomy" id="2600177"/>
    <lineage>
        <taxon>Bacteria</taxon>
        <taxon>Deltaproteobacteria</taxon>
        <taxon>Bradymonadales</taxon>
        <taxon>Microvenatoraceae</taxon>
        <taxon>Microvenator</taxon>
    </lineage>
</organism>
<accession>A0A5B8XW49</accession>
<dbReference type="InterPro" id="IPR003594">
    <property type="entry name" value="HATPase_dom"/>
</dbReference>
<feature type="transmembrane region" description="Helical" evidence="10">
    <location>
        <begin position="107"/>
        <end position="129"/>
    </location>
</feature>
<keyword evidence="7" id="KW-0418">Kinase</keyword>
<name>A0A5B8XW49_9DELT</name>
<reference evidence="13 14" key="1">
    <citation type="submission" date="2019-08" db="EMBL/GenBank/DDBJ databases">
        <authorList>
            <person name="Liang Q."/>
        </authorList>
    </citation>
    <scope>NUCLEOTIDE SEQUENCE [LARGE SCALE GENOMIC DNA]</scope>
    <source>
        <strain evidence="13 14">V1718</strain>
    </source>
</reference>
<gene>
    <name evidence="13" type="ORF">FRD01_19615</name>
</gene>
<keyword evidence="6" id="KW-0547">Nucleotide-binding</keyword>
<dbReference type="Gene3D" id="3.30.565.10">
    <property type="entry name" value="Histidine kinase-like ATPase, C-terminal domain"/>
    <property type="match status" value="1"/>
</dbReference>
<evidence type="ECO:0000259" key="11">
    <source>
        <dbReference type="PROSITE" id="PS50109"/>
    </source>
</evidence>
<dbReference type="PRINTS" id="PR00344">
    <property type="entry name" value="BCTRLSENSOR"/>
</dbReference>
<dbReference type="InterPro" id="IPR004358">
    <property type="entry name" value="Sig_transdc_His_kin-like_C"/>
</dbReference>
<evidence type="ECO:0000256" key="8">
    <source>
        <dbReference type="ARBA" id="ARBA00022840"/>
    </source>
</evidence>
<keyword evidence="14" id="KW-1185">Reference proteome</keyword>
<proteinExistence type="predicted"/>
<evidence type="ECO:0000256" key="1">
    <source>
        <dbReference type="ARBA" id="ARBA00000085"/>
    </source>
</evidence>
<dbReference type="InterPro" id="IPR003660">
    <property type="entry name" value="HAMP_dom"/>
</dbReference>
<dbReference type="Pfam" id="PF00672">
    <property type="entry name" value="HAMP"/>
    <property type="match status" value="1"/>
</dbReference>
<dbReference type="GO" id="GO:0007234">
    <property type="term" value="P:osmosensory signaling via phosphorelay pathway"/>
    <property type="evidence" value="ECO:0007669"/>
    <property type="project" value="TreeGrafter"/>
</dbReference>
<evidence type="ECO:0000256" key="10">
    <source>
        <dbReference type="SAM" id="Phobius"/>
    </source>
</evidence>
<dbReference type="PANTHER" id="PTHR42878">
    <property type="entry name" value="TWO-COMPONENT HISTIDINE KINASE"/>
    <property type="match status" value="1"/>
</dbReference>
<dbReference type="InterPro" id="IPR005467">
    <property type="entry name" value="His_kinase_dom"/>
</dbReference>
<evidence type="ECO:0000256" key="7">
    <source>
        <dbReference type="ARBA" id="ARBA00022777"/>
    </source>
</evidence>
<dbReference type="CDD" id="cd00075">
    <property type="entry name" value="HATPase"/>
    <property type="match status" value="1"/>
</dbReference>
<dbReference type="SMART" id="SM00388">
    <property type="entry name" value="HisKA"/>
    <property type="match status" value="1"/>
</dbReference>
<dbReference type="Gene3D" id="6.10.340.10">
    <property type="match status" value="1"/>
</dbReference>
<dbReference type="KEGG" id="bbae:FRD01_19615"/>
<evidence type="ECO:0000313" key="13">
    <source>
        <dbReference type="EMBL" id="QED29401.1"/>
    </source>
</evidence>
<sequence length="588" mass="64662">MSPADNSSRSTGRLSKLSSCPTSAIAESVGFGVDSVPGRAGGGRRIPTPKRVFLGPRGFPFSSDMCCFEVFVASEYRQSVGASTKPTFASQLFQSMMPPMRSLRTKITAAFLAPTLIIVLLFGLLTYFASRQGLEDELGRRLISVGQTLSSQLSDVDVEQISRLTEDNGRVIARLKDRLTKAKDTTGVERVFLFNKELKSLVDTQETAFGQVLHAQAADSVELERVFAHAEPRTSVLFAGPEGTLYKTGYAPVMREGEVVAVIGVEASAEFFVLLRNFASVMTFLGLVGLLLMMLVSAVVSRRITKPVRALVASADNLGKGDYITPIPSPAGRWRDEIALLSESFEEMRKEVLSRDRQTQMMLSGIAHEVRNPLGGMKLFVGLLKEDLSDRPDESEKVQKIERELNYLDRVVTDFLDFARHQAPDMERFRAATLLGEIDSLMSAECAGVGARIELACEPEEVELTADRQKLRRAIINCVRNAYQACETSDVTIRIEVKEVGERRHIEISDNGPGIPEDTLKEILTPFFTTKEKGSGLGLSLTNRIMEEHGGSMSIESEVGSGTTVRFDLPFNAEIEAEEMNIPEGWLG</sequence>
<protein>
    <recommendedName>
        <fullName evidence="3">histidine kinase</fullName>
        <ecNumber evidence="3">2.7.13.3</ecNumber>
    </recommendedName>
</protein>
<dbReference type="CDD" id="cd06225">
    <property type="entry name" value="HAMP"/>
    <property type="match status" value="1"/>
</dbReference>
<keyword evidence="8" id="KW-0067">ATP-binding</keyword>
<dbReference type="Pfam" id="PF02518">
    <property type="entry name" value="HATPase_c"/>
    <property type="match status" value="1"/>
</dbReference>
<dbReference type="InterPro" id="IPR050351">
    <property type="entry name" value="BphY/WalK/GraS-like"/>
</dbReference>
<dbReference type="AlphaFoldDB" id="A0A5B8XW49"/>
<evidence type="ECO:0000256" key="3">
    <source>
        <dbReference type="ARBA" id="ARBA00012438"/>
    </source>
</evidence>
<dbReference type="OrthoDB" id="9781147at2"/>
<dbReference type="PROSITE" id="PS50109">
    <property type="entry name" value="HIS_KIN"/>
    <property type="match status" value="1"/>
</dbReference>
<dbReference type="EMBL" id="CP042467">
    <property type="protein sequence ID" value="QED29401.1"/>
    <property type="molecule type" value="Genomic_DNA"/>
</dbReference>
<dbReference type="SUPFAM" id="SSF47384">
    <property type="entry name" value="Homodimeric domain of signal transducing histidine kinase"/>
    <property type="match status" value="1"/>
</dbReference>
<evidence type="ECO:0000256" key="2">
    <source>
        <dbReference type="ARBA" id="ARBA00004370"/>
    </source>
</evidence>
<dbReference type="GO" id="GO:0016020">
    <property type="term" value="C:membrane"/>
    <property type="evidence" value="ECO:0007669"/>
    <property type="project" value="UniProtKB-SubCell"/>
</dbReference>
<dbReference type="SUPFAM" id="SSF55874">
    <property type="entry name" value="ATPase domain of HSP90 chaperone/DNA topoisomerase II/histidine kinase"/>
    <property type="match status" value="1"/>
</dbReference>
<dbReference type="EC" id="2.7.13.3" evidence="3"/>
<dbReference type="Proteomes" id="UP000321595">
    <property type="component" value="Chromosome"/>
</dbReference>
<dbReference type="GO" id="GO:0000156">
    <property type="term" value="F:phosphorelay response regulator activity"/>
    <property type="evidence" value="ECO:0007669"/>
    <property type="project" value="TreeGrafter"/>
</dbReference>
<keyword evidence="10" id="KW-0812">Transmembrane</keyword>
<feature type="domain" description="Histidine kinase" evidence="11">
    <location>
        <begin position="365"/>
        <end position="573"/>
    </location>
</feature>
<keyword evidence="10" id="KW-1133">Transmembrane helix</keyword>
<evidence type="ECO:0000256" key="9">
    <source>
        <dbReference type="ARBA" id="ARBA00023012"/>
    </source>
</evidence>
<evidence type="ECO:0000256" key="6">
    <source>
        <dbReference type="ARBA" id="ARBA00022741"/>
    </source>
</evidence>
<feature type="transmembrane region" description="Helical" evidence="10">
    <location>
        <begin position="278"/>
        <end position="300"/>
    </location>
</feature>
<dbReference type="InterPro" id="IPR003661">
    <property type="entry name" value="HisK_dim/P_dom"/>
</dbReference>
<keyword evidence="9" id="KW-0902">Two-component regulatory system</keyword>
<evidence type="ECO:0000259" key="12">
    <source>
        <dbReference type="PROSITE" id="PS50885"/>
    </source>
</evidence>
<dbReference type="SUPFAM" id="SSF158472">
    <property type="entry name" value="HAMP domain-like"/>
    <property type="match status" value="1"/>
</dbReference>
<dbReference type="GO" id="GO:0030295">
    <property type="term" value="F:protein kinase activator activity"/>
    <property type="evidence" value="ECO:0007669"/>
    <property type="project" value="TreeGrafter"/>
</dbReference>